<evidence type="ECO:0000313" key="2">
    <source>
        <dbReference type="Proteomes" id="UP000515369"/>
    </source>
</evidence>
<dbReference type="AlphaFoldDB" id="A0A7G5H5D3"/>
<gene>
    <name evidence="1" type="ORF">H3H32_16265</name>
</gene>
<reference evidence="1 2" key="1">
    <citation type="submission" date="2020-07" db="EMBL/GenBank/DDBJ databases">
        <title>Spirosoma foliorum sp. nov., isolated from the leaves on the Nejang mountain Korea, Republic of.</title>
        <authorList>
            <person name="Ho H."/>
            <person name="Lee Y.-J."/>
            <person name="Nurcahyanto D.-A."/>
            <person name="Kim S.-G."/>
        </authorList>
    </citation>
    <scope>NUCLEOTIDE SEQUENCE [LARGE SCALE GENOMIC DNA]</scope>
    <source>
        <strain evidence="1 2">PL0136</strain>
    </source>
</reference>
<accession>A0A7G5H5D3</accession>
<dbReference type="KEGG" id="sfol:H3H32_16265"/>
<proteinExistence type="predicted"/>
<dbReference type="Proteomes" id="UP000515369">
    <property type="component" value="Chromosome"/>
</dbReference>
<sequence>MKMALTPTNARLDNQARFAIAQTILQRLEKPLTLADIDFADGTGPLDELVGRHGGGHCSSYEFYDDSISYGAKRHIFYRIETEVYTGGWENDCGVAVAVTAKHKEIVSVPVHSGMTLDMVARLLAMEIRGIDQNRFA</sequence>
<protein>
    <submittedName>
        <fullName evidence="1">Uncharacterized protein</fullName>
    </submittedName>
</protein>
<name>A0A7G5H5D3_9BACT</name>
<dbReference type="EMBL" id="CP059732">
    <property type="protein sequence ID" value="QMW06325.1"/>
    <property type="molecule type" value="Genomic_DNA"/>
</dbReference>
<dbReference type="RefSeq" id="WP_182463694.1">
    <property type="nucleotide sequence ID" value="NZ_CP059732.1"/>
</dbReference>
<organism evidence="1 2">
    <name type="scientific">Spirosoma foliorum</name>
    <dbReference type="NCBI Taxonomy" id="2710596"/>
    <lineage>
        <taxon>Bacteria</taxon>
        <taxon>Pseudomonadati</taxon>
        <taxon>Bacteroidota</taxon>
        <taxon>Cytophagia</taxon>
        <taxon>Cytophagales</taxon>
        <taxon>Cytophagaceae</taxon>
        <taxon>Spirosoma</taxon>
    </lineage>
</organism>
<keyword evidence="2" id="KW-1185">Reference proteome</keyword>
<evidence type="ECO:0000313" key="1">
    <source>
        <dbReference type="EMBL" id="QMW06325.1"/>
    </source>
</evidence>